<dbReference type="Gene3D" id="3.55.50.30">
    <property type="match status" value="1"/>
</dbReference>
<proteinExistence type="predicted"/>
<sequence>MDKNYLQDLLKRYDEGNASEQEKAVVESWYLSFRSEKPSPEIDEEFLRQLQQQSITSLTEHVRGDNKVRKMHRGRFLIAAASVTIALVVGAYKFVNFNNEKRSTAVAQTASAELLPGSNKVTLTLSNGNKVVLSGAKNGQVARDAGTAIDKTADGSIAYSSEAGGHQSDEPLFNTATTPRGGQYQFTLSDGTKVWLNAATTFKFPVQFNGTERRVELTGEAYFEVAHDKNKPFRVVSNGQVIEVLGTHFNVNSYADERVISTTLLEGSVKISHNGASKVIKPGEQARLSADKLDVVKVNTDQAIAWKNGMFYFHDANMYDVMRQLSRWYDVDVKFDGSIPDRKFSGGISRNVNAAQLLDLLTFKKINYKIQGRTIVITP</sequence>
<dbReference type="Gene3D" id="2.60.120.1440">
    <property type="match status" value="1"/>
</dbReference>
<evidence type="ECO:0000259" key="3">
    <source>
        <dbReference type="Pfam" id="PF16344"/>
    </source>
</evidence>
<keyword evidence="1" id="KW-0812">Transmembrane</keyword>
<feature type="domain" description="FecR protein" evidence="2">
    <location>
        <begin position="175"/>
        <end position="270"/>
    </location>
</feature>
<keyword evidence="1" id="KW-0472">Membrane</keyword>
<dbReference type="FunFam" id="2.60.120.1440:FF:000001">
    <property type="entry name" value="Putative anti-sigma factor"/>
    <property type="match status" value="1"/>
</dbReference>
<gene>
    <name evidence="4" type="ORF">DEO27_011625</name>
</gene>
<dbReference type="PANTHER" id="PTHR30273">
    <property type="entry name" value="PERIPLASMIC SIGNAL SENSOR AND SIGMA FACTOR ACTIVATOR FECR-RELATED"/>
    <property type="match status" value="1"/>
</dbReference>
<keyword evidence="1" id="KW-1133">Transmembrane helix</keyword>
<dbReference type="Pfam" id="PF04773">
    <property type="entry name" value="FecR"/>
    <property type="match status" value="1"/>
</dbReference>
<dbReference type="InterPro" id="IPR012373">
    <property type="entry name" value="Ferrdict_sens_TM"/>
</dbReference>
<dbReference type="Proteomes" id="UP000251402">
    <property type="component" value="Chromosome"/>
</dbReference>
<evidence type="ECO:0000313" key="4">
    <source>
        <dbReference type="EMBL" id="QEM10642.1"/>
    </source>
</evidence>
<feature type="domain" description="Protein FecR C-terminal" evidence="3">
    <location>
        <begin position="311"/>
        <end position="377"/>
    </location>
</feature>
<dbReference type="InterPro" id="IPR032508">
    <property type="entry name" value="FecR_C"/>
</dbReference>
<dbReference type="InterPro" id="IPR006860">
    <property type="entry name" value="FecR"/>
</dbReference>
<keyword evidence="5" id="KW-1185">Reference proteome</keyword>
<evidence type="ECO:0000256" key="1">
    <source>
        <dbReference type="SAM" id="Phobius"/>
    </source>
</evidence>
<reference evidence="4" key="1">
    <citation type="submission" date="2019-08" db="EMBL/GenBank/DDBJ databases">
        <title>Comparative genome analysis confer to the adaptation heavy metal polluted environment.</title>
        <authorList>
            <person name="Li Y."/>
        </authorList>
    </citation>
    <scope>NUCLEOTIDE SEQUENCE [LARGE SCALE GENOMIC DNA]</scope>
    <source>
        <strain evidence="4">P1</strain>
    </source>
</reference>
<accession>A0A5C1HXQ4</accession>
<dbReference type="GO" id="GO:0016989">
    <property type="term" value="F:sigma factor antagonist activity"/>
    <property type="evidence" value="ECO:0007669"/>
    <property type="project" value="TreeGrafter"/>
</dbReference>
<dbReference type="KEGG" id="mrub:DEO27_011625"/>
<dbReference type="PANTHER" id="PTHR30273:SF2">
    <property type="entry name" value="PROTEIN FECR"/>
    <property type="match status" value="1"/>
</dbReference>
<dbReference type="OrthoDB" id="1099963at2"/>
<organism evidence="4 5">
    <name type="scientific">Mucilaginibacter rubeus</name>
    <dbReference type="NCBI Taxonomy" id="2027860"/>
    <lineage>
        <taxon>Bacteria</taxon>
        <taxon>Pseudomonadati</taxon>
        <taxon>Bacteroidota</taxon>
        <taxon>Sphingobacteriia</taxon>
        <taxon>Sphingobacteriales</taxon>
        <taxon>Sphingobacteriaceae</taxon>
        <taxon>Mucilaginibacter</taxon>
    </lineage>
</organism>
<dbReference type="RefSeq" id="WP_112566109.1">
    <property type="nucleotide sequence ID" value="NZ_CP043450.1"/>
</dbReference>
<dbReference type="PIRSF" id="PIRSF018266">
    <property type="entry name" value="FecR"/>
    <property type="match status" value="1"/>
</dbReference>
<dbReference type="AlphaFoldDB" id="A0A5C1HXQ4"/>
<name>A0A5C1HXQ4_9SPHI</name>
<feature type="transmembrane region" description="Helical" evidence="1">
    <location>
        <begin position="76"/>
        <end position="95"/>
    </location>
</feature>
<dbReference type="Pfam" id="PF16344">
    <property type="entry name" value="FecR_C"/>
    <property type="match status" value="1"/>
</dbReference>
<dbReference type="EMBL" id="CP043450">
    <property type="protein sequence ID" value="QEM10642.1"/>
    <property type="molecule type" value="Genomic_DNA"/>
</dbReference>
<evidence type="ECO:0000259" key="2">
    <source>
        <dbReference type="Pfam" id="PF04773"/>
    </source>
</evidence>
<protein>
    <submittedName>
        <fullName evidence="4">DUF4974 domain-containing protein</fullName>
    </submittedName>
</protein>
<evidence type="ECO:0000313" key="5">
    <source>
        <dbReference type="Proteomes" id="UP000251402"/>
    </source>
</evidence>